<evidence type="ECO:0000256" key="6">
    <source>
        <dbReference type="PROSITE-ProRule" id="PRU00169"/>
    </source>
</evidence>
<dbReference type="NCBIfam" id="TIGR00229">
    <property type="entry name" value="sensory_box"/>
    <property type="match status" value="2"/>
</dbReference>
<dbReference type="PRINTS" id="PR00344">
    <property type="entry name" value="BCTRLSENSOR"/>
</dbReference>
<dbReference type="Pfam" id="PF02518">
    <property type="entry name" value="HATPase_c"/>
    <property type="match status" value="1"/>
</dbReference>
<keyword evidence="3 6" id="KW-0597">Phosphoprotein</keyword>
<dbReference type="InterPro" id="IPR003594">
    <property type="entry name" value="HATPase_dom"/>
</dbReference>
<proteinExistence type="predicted"/>
<dbReference type="InterPro" id="IPR035965">
    <property type="entry name" value="PAS-like_dom_sf"/>
</dbReference>
<dbReference type="Pfam" id="PF08448">
    <property type="entry name" value="PAS_4"/>
    <property type="match status" value="1"/>
</dbReference>
<dbReference type="InterPro" id="IPR000014">
    <property type="entry name" value="PAS"/>
</dbReference>
<evidence type="ECO:0000259" key="8">
    <source>
        <dbReference type="PROSITE" id="PS50109"/>
    </source>
</evidence>
<comment type="caution">
    <text evidence="12">The sequence shown here is derived from an EMBL/GenBank/DDBJ whole genome shotgun (WGS) entry which is preliminary data.</text>
</comment>
<dbReference type="InterPro" id="IPR001610">
    <property type="entry name" value="PAC"/>
</dbReference>
<keyword evidence="4" id="KW-0808">Transferase</keyword>
<gene>
    <name evidence="12" type="ORF">SAE02_04850</name>
</gene>
<dbReference type="SUPFAM" id="SSF55785">
    <property type="entry name" value="PYP-like sensor domain (PAS domain)"/>
    <property type="match status" value="2"/>
</dbReference>
<dbReference type="CDD" id="cd00130">
    <property type="entry name" value="PAS"/>
    <property type="match status" value="1"/>
</dbReference>
<dbReference type="Pfam" id="PF00072">
    <property type="entry name" value="Response_reg"/>
    <property type="match status" value="1"/>
</dbReference>
<evidence type="ECO:0000256" key="4">
    <source>
        <dbReference type="ARBA" id="ARBA00022679"/>
    </source>
</evidence>
<comment type="catalytic activity">
    <reaction evidence="1">
        <text>ATP + protein L-histidine = ADP + protein N-phospho-L-histidine.</text>
        <dbReference type="EC" id="2.7.13.3"/>
    </reaction>
</comment>
<dbReference type="EMBL" id="BJYZ01000002">
    <property type="protein sequence ID" value="GEO36337.1"/>
    <property type="molecule type" value="Genomic_DNA"/>
</dbReference>
<evidence type="ECO:0000256" key="2">
    <source>
        <dbReference type="ARBA" id="ARBA00012438"/>
    </source>
</evidence>
<dbReference type="SMART" id="SM00065">
    <property type="entry name" value="GAF"/>
    <property type="match status" value="1"/>
</dbReference>
<dbReference type="SUPFAM" id="SSF55874">
    <property type="entry name" value="ATPase domain of HSP90 chaperone/DNA topoisomerase II/histidine kinase"/>
    <property type="match status" value="1"/>
</dbReference>
<dbReference type="InterPro" id="IPR005467">
    <property type="entry name" value="His_kinase_dom"/>
</dbReference>
<feature type="compositionally biased region" description="Basic and acidic residues" evidence="7">
    <location>
        <begin position="1"/>
        <end position="10"/>
    </location>
</feature>
<feature type="domain" description="Histidine kinase" evidence="8">
    <location>
        <begin position="600"/>
        <end position="813"/>
    </location>
</feature>
<dbReference type="Gene3D" id="3.30.565.10">
    <property type="entry name" value="Histidine kinase-like ATPase, C-terminal domain"/>
    <property type="match status" value="1"/>
</dbReference>
<dbReference type="InterPro" id="IPR029016">
    <property type="entry name" value="GAF-like_dom_sf"/>
</dbReference>
<name>A0A512DIN0_9PROT</name>
<dbReference type="Gene3D" id="3.30.450.20">
    <property type="entry name" value="PAS domain"/>
    <property type="match status" value="2"/>
</dbReference>
<evidence type="ECO:0000259" key="10">
    <source>
        <dbReference type="PROSITE" id="PS50112"/>
    </source>
</evidence>
<evidence type="ECO:0000256" key="3">
    <source>
        <dbReference type="ARBA" id="ARBA00022553"/>
    </source>
</evidence>
<dbReference type="SUPFAM" id="SSF55781">
    <property type="entry name" value="GAF domain-like"/>
    <property type="match status" value="1"/>
</dbReference>
<dbReference type="InterPro" id="IPR036097">
    <property type="entry name" value="HisK_dim/P_sf"/>
</dbReference>
<dbReference type="Gene3D" id="3.40.50.2300">
    <property type="match status" value="1"/>
</dbReference>
<dbReference type="InterPro" id="IPR004358">
    <property type="entry name" value="Sig_transdc_His_kin-like_C"/>
</dbReference>
<feature type="domain" description="PAS" evidence="10">
    <location>
        <begin position="455"/>
        <end position="527"/>
    </location>
</feature>
<dbReference type="InterPro" id="IPR013655">
    <property type="entry name" value="PAS_fold_3"/>
</dbReference>
<sequence length="957" mass="104637">MAHYSQRDEATYNPRHGREHSPDLRVSDIPADAMAIIADCQVPLVLVGVTWPYELAKSPLLYANAAMLDLIGRNAESDLPAGLQLASLFRIGIPESCCPAEVELFSALSVTTAPGGVPLAGTIMVVPVKDRLGRPAQRFAAFLAGEPAPQERRLVISLLRAAALALAQSAEVATARTTLNTVLSSLTDAFMSVDHSWCFTRVNRMAAQACGMAPEDMIGRSFWELFPEAIGSPLQAAAYRAENEQVPVQAEAFHPRFGRWSEYHVYPSPDGLGIIETDITSRKQQEARQRLMADLNEAIRLLADPTEMMEVALVLTGRHFGASRMVFAEIDPATLSVGAYRQYVDNAPEFPSDITLGDFGEAALEHLHRGHTLAVEDVMTDERTAAGLEAFKRIETRALLAVPLTRSNRLLALCSLHDSVPRQWSSDEILMAERVAELIGEAVERSRAERAVRNGERRLRLATQAAALGEFEYDPASGAMIRSMLVDRLFGFQPGEADTRLAPLLERVHPDDIAAFQQGLADALAGRSDWNHIFRVVHESGRTAWITSVGEVIRRPDGKPERMVGIIRDITVDWLAEQELRRARDAATEASAAKTRFLAAVSHDLRQPIQAVSLFLELLGNKQISPDVRDLVGMIDVSVKGLQGMLNGLLDAARLDAGIVKPVLQTFDLDELLSRLAAEFEAQTSAAKLMFEVRPATVAVYSDPVLLEQILRNLLSNAVKFTTRGCIFLECVRGDTSVDIHVADTGPGIPEDQTEAIFQDFLQLDNPARDRNRGIGLGLGTVARTARLLGHPVKVTSKVGEGSIFTVTVPVSDASVKQPEKAWSGKEQWQDRILAGRTVLVVDDDHAVLTALQMLLEDWGMRVVHAGAFEEVADLLAHGQVPVLDLVLTDYRLPNGATGAQVIELVRQHPSHIGIAGLVMTGDTSPERLIEAQKVECRLLHKPVNPDDLKRALIACF</sequence>
<dbReference type="SMART" id="SM00448">
    <property type="entry name" value="REC"/>
    <property type="match status" value="1"/>
</dbReference>
<dbReference type="InterPro" id="IPR000700">
    <property type="entry name" value="PAS-assoc_C"/>
</dbReference>
<dbReference type="PROSITE" id="PS50110">
    <property type="entry name" value="RESPONSE_REGULATORY"/>
    <property type="match status" value="1"/>
</dbReference>
<dbReference type="SMART" id="SM00388">
    <property type="entry name" value="HisKA"/>
    <property type="match status" value="1"/>
</dbReference>
<dbReference type="PANTHER" id="PTHR43047:SF9">
    <property type="entry name" value="HISTIDINE KINASE"/>
    <property type="match status" value="1"/>
</dbReference>
<protein>
    <recommendedName>
        <fullName evidence="2">histidine kinase</fullName>
        <ecNumber evidence="2">2.7.13.3</ecNumber>
    </recommendedName>
</protein>
<dbReference type="Proteomes" id="UP000321523">
    <property type="component" value="Unassembled WGS sequence"/>
</dbReference>
<dbReference type="GO" id="GO:0000155">
    <property type="term" value="F:phosphorelay sensor kinase activity"/>
    <property type="evidence" value="ECO:0007669"/>
    <property type="project" value="InterPro"/>
</dbReference>
<dbReference type="InterPro" id="IPR001789">
    <property type="entry name" value="Sig_transdc_resp-reg_receiver"/>
</dbReference>
<organism evidence="12 13">
    <name type="scientific">Skermanella aerolata</name>
    <dbReference type="NCBI Taxonomy" id="393310"/>
    <lineage>
        <taxon>Bacteria</taxon>
        <taxon>Pseudomonadati</taxon>
        <taxon>Pseudomonadota</taxon>
        <taxon>Alphaproteobacteria</taxon>
        <taxon>Rhodospirillales</taxon>
        <taxon>Azospirillaceae</taxon>
        <taxon>Skermanella</taxon>
    </lineage>
</organism>
<dbReference type="CDD" id="cd00156">
    <property type="entry name" value="REC"/>
    <property type="match status" value="1"/>
</dbReference>
<dbReference type="PROSITE" id="PS50109">
    <property type="entry name" value="HIS_KIN"/>
    <property type="match status" value="1"/>
</dbReference>
<reference evidence="12 13" key="1">
    <citation type="submission" date="2019-07" db="EMBL/GenBank/DDBJ databases">
        <title>Whole genome shotgun sequence of Skermanella aerolata NBRC 106429.</title>
        <authorList>
            <person name="Hosoyama A."/>
            <person name="Uohara A."/>
            <person name="Ohji S."/>
            <person name="Ichikawa N."/>
        </authorList>
    </citation>
    <scope>NUCLEOTIDE SEQUENCE [LARGE SCALE GENOMIC DNA]</scope>
    <source>
        <strain evidence="12 13">NBRC 106429</strain>
    </source>
</reference>
<feature type="domain" description="PAC" evidence="11">
    <location>
        <begin position="530"/>
        <end position="582"/>
    </location>
</feature>
<evidence type="ECO:0000256" key="1">
    <source>
        <dbReference type="ARBA" id="ARBA00000085"/>
    </source>
</evidence>
<feature type="domain" description="PAS" evidence="10">
    <location>
        <begin position="175"/>
        <end position="226"/>
    </location>
</feature>
<dbReference type="InterPro" id="IPR036890">
    <property type="entry name" value="HATPase_C_sf"/>
</dbReference>
<dbReference type="InterPro" id="IPR003018">
    <property type="entry name" value="GAF"/>
</dbReference>
<dbReference type="FunFam" id="3.30.565.10:FF:000049">
    <property type="entry name" value="Two-component sensor histidine kinase"/>
    <property type="match status" value="1"/>
</dbReference>
<dbReference type="SUPFAM" id="SSF47384">
    <property type="entry name" value="Homodimeric domain of signal transducing histidine kinase"/>
    <property type="match status" value="1"/>
</dbReference>
<feature type="domain" description="Response regulatory" evidence="9">
    <location>
        <begin position="838"/>
        <end position="957"/>
    </location>
</feature>
<dbReference type="Pfam" id="PF08447">
    <property type="entry name" value="PAS_3"/>
    <property type="match status" value="1"/>
</dbReference>
<dbReference type="SUPFAM" id="SSF52172">
    <property type="entry name" value="CheY-like"/>
    <property type="match status" value="1"/>
</dbReference>
<dbReference type="SMART" id="SM00387">
    <property type="entry name" value="HATPase_c"/>
    <property type="match status" value="1"/>
</dbReference>
<dbReference type="CDD" id="cd00082">
    <property type="entry name" value="HisKA"/>
    <property type="match status" value="1"/>
</dbReference>
<evidence type="ECO:0000313" key="12">
    <source>
        <dbReference type="EMBL" id="GEO36337.1"/>
    </source>
</evidence>
<accession>A0A512DIN0</accession>
<dbReference type="Pfam" id="PF00512">
    <property type="entry name" value="HisKA"/>
    <property type="match status" value="1"/>
</dbReference>
<dbReference type="InterPro" id="IPR011006">
    <property type="entry name" value="CheY-like_superfamily"/>
</dbReference>
<evidence type="ECO:0000259" key="9">
    <source>
        <dbReference type="PROSITE" id="PS50110"/>
    </source>
</evidence>
<dbReference type="Gene3D" id="3.30.450.40">
    <property type="match status" value="1"/>
</dbReference>
<dbReference type="PROSITE" id="PS50112">
    <property type="entry name" value="PAS"/>
    <property type="match status" value="2"/>
</dbReference>
<feature type="modified residue" description="4-aspartylphosphate" evidence="6">
    <location>
        <position position="890"/>
    </location>
</feature>
<dbReference type="PROSITE" id="PS50113">
    <property type="entry name" value="PAC"/>
    <property type="match status" value="1"/>
</dbReference>
<dbReference type="Pfam" id="PF01590">
    <property type="entry name" value="GAF"/>
    <property type="match status" value="1"/>
</dbReference>
<keyword evidence="13" id="KW-1185">Reference proteome</keyword>
<dbReference type="PANTHER" id="PTHR43047">
    <property type="entry name" value="TWO-COMPONENT HISTIDINE PROTEIN KINASE"/>
    <property type="match status" value="1"/>
</dbReference>
<dbReference type="EC" id="2.7.13.3" evidence="2"/>
<evidence type="ECO:0000256" key="5">
    <source>
        <dbReference type="ARBA" id="ARBA00022777"/>
    </source>
</evidence>
<dbReference type="SMART" id="SM00086">
    <property type="entry name" value="PAC"/>
    <property type="match status" value="1"/>
</dbReference>
<evidence type="ECO:0000313" key="13">
    <source>
        <dbReference type="Proteomes" id="UP000321523"/>
    </source>
</evidence>
<dbReference type="GO" id="GO:0005886">
    <property type="term" value="C:plasma membrane"/>
    <property type="evidence" value="ECO:0007669"/>
    <property type="project" value="TreeGrafter"/>
</dbReference>
<dbReference type="InterPro" id="IPR013656">
    <property type="entry name" value="PAS_4"/>
</dbReference>
<dbReference type="AlphaFoldDB" id="A0A512DIN0"/>
<dbReference type="SMART" id="SM00091">
    <property type="entry name" value="PAS"/>
    <property type="match status" value="2"/>
</dbReference>
<dbReference type="Gene3D" id="1.10.287.130">
    <property type="match status" value="1"/>
</dbReference>
<dbReference type="InterPro" id="IPR003661">
    <property type="entry name" value="HisK_dim/P_dom"/>
</dbReference>
<feature type="region of interest" description="Disordered" evidence="7">
    <location>
        <begin position="1"/>
        <end position="24"/>
    </location>
</feature>
<evidence type="ECO:0000259" key="11">
    <source>
        <dbReference type="PROSITE" id="PS50113"/>
    </source>
</evidence>
<keyword evidence="5" id="KW-0418">Kinase</keyword>
<dbReference type="GO" id="GO:0009927">
    <property type="term" value="F:histidine phosphotransfer kinase activity"/>
    <property type="evidence" value="ECO:0007669"/>
    <property type="project" value="TreeGrafter"/>
</dbReference>
<evidence type="ECO:0000256" key="7">
    <source>
        <dbReference type="SAM" id="MobiDB-lite"/>
    </source>
</evidence>